<dbReference type="Pfam" id="PF03108">
    <property type="entry name" value="DBD_Tnp_Mut"/>
    <property type="match status" value="1"/>
</dbReference>
<dbReference type="Pfam" id="PF04434">
    <property type="entry name" value="SWIM"/>
    <property type="match status" value="1"/>
</dbReference>
<dbReference type="SMART" id="SM00575">
    <property type="entry name" value="ZnF_PMZ"/>
    <property type="match status" value="1"/>
</dbReference>
<feature type="compositionally biased region" description="Acidic residues" evidence="5">
    <location>
        <begin position="131"/>
        <end position="149"/>
    </location>
</feature>
<accession>A0A1R3FZ10</accession>
<dbReference type="STRING" id="210143.A0A1R3FZ10"/>
<sequence length="915" mass="103270">MADGYYIQIHHGGYVDHLLQEEPLLEEFVGNGEAGNGVVVGQGNVVPHIEKVDLGAEVEAGNLGEKVELEGIWAVNGAEQEEVTKENPVNEESRANVEAVNEGNGATDENVNEETGATDDPLNEETWATDVDQENGSTDEDVSQDEDEENMRFRDGFSVPVRGLSDGEHDEEFQRALKRKGGKVATARRRKGDSAFGSVAVEPCSDFEIEDPLLQRLRNIENEQPAGEGTSIVVIAAFDSEDDNDNEDAGTIDEEGRWHPSGFLRYNPTLEKPEFETGMVFTDVYQFREALTKYALADQKQLKFVKNDKNRVRVKCDTTDNCPWTIFASDCKISKGFAVKSIGDEHTCSVAFKNRMVKSTMIAERMHEMIRDNPKMRLKTLQKNIETTLKLNVGLRKCSRVKKKVNDEIKGNYTDEYKLVWDYANELLVKNPGSTVKVCTERVTEDSPPHFKRMYICLDALKKGWKNGCRPFLGVDGCFMKGPYRSEVLIAVGKDGNDQMYPVAWAVVETEKLRRANSDSADELLQRDKHPRQWTRAFQSEHSKCDFVDNNVCESFNSVIVDARMKSIISLLEEIREQTMRRILQKRAFGSSWKNNYGPLIKHKFDKQKKEAIYWRMCWESENGCEVKRGRMKFTVHLKNRTCDCRAWQLSGIPCAHACSAIWHLRGEPDEYLHPCYHKETYLKAYQYDLQPINGDHEWAKTGREPLLPPLRRRTKVGRPKVNRRKKKDEPKRSGKVSKSGTIITCGICGVQGHNRSTCPKKTAIVAPQNTRLEPPPEPAPYVSLVQVSPEARNLPGIVIREPQSGVYARPFKPPARAATDAKGKAKSHATDPVDRPCRQRKPSLKGFDLCKQKTGDPTPYYGYSRRNEIAANMYASTSAARSLQSKSSHESGTKGKRNTPANPVETQESIKKKK</sequence>
<feature type="region of interest" description="Disordered" evidence="5">
    <location>
        <begin position="809"/>
        <end position="864"/>
    </location>
</feature>
<dbReference type="PROSITE" id="PS50966">
    <property type="entry name" value="ZF_SWIM"/>
    <property type="match status" value="1"/>
</dbReference>
<feature type="region of interest" description="Disordered" evidence="5">
    <location>
        <begin position="876"/>
        <end position="915"/>
    </location>
</feature>
<dbReference type="InterPro" id="IPR007527">
    <property type="entry name" value="Znf_SWIM"/>
</dbReference>
<dbReference type="OMA" id="WESENGC"/>
<feature type="region of interest" description="Disordered" evidence="5">
    <location>
        <begin position="81"/>
        <end position="168"/>
    </location>
</feature>
<dbReference type="EMBL" id="AWWV01015974">
    <property type="protein sequence ID" value="OMO51020.1"/>
    <property type="molecule type" value="Genomic_DNA"/>
</dbReference>
<evidence type="ECO:0000313" key="7">
    <source>
        <dbReference type="EMBL" id="OMO51020.1"/>
    </source>
</evidence>
<dbReference type="Proteomes" id="UP000188268">
    <property type="component" value="Unassembled WGS sequence"/>
</dbReference>
<dbReference type="Gramene" id="OMO51020">
    <property type="protein sequence ID" value="OMO51020"/>
    <property type="gene ID" value="CCACVL1_30049"/>
</dbReference>
<feature type="region of interest" description="Disordered" evidence="5">
    <location>
        <begin position="702"/>
        <end position="738"/>
    </location>
</feature>
<keyword evidence="2 4" id="KW-0863">Zinc-finger</keyword>
<dbReference type="AlphaFoldDB" id="A0A1R3FZ10"/>
<name>A0A1R3FZ10_COCAP</name>
<comment type="caution">
    <text evidence="7">The sequence shown here is derived from an EMBL/GenBank/DDBJ whole genome shotgun (WGS) entry which is preliminary data.</text>
</comment>
<dbReference type="PANTHER" id="PTHR31973">
    <property type="entry name" value="POLYPROTEIN, PUTATIVE-RELATED"/>
    <property type="match status" value="1"/>
</dbReference>
<evidence type="ECO:0000256" key="4">
    <source>
        <dbReference type="PROSITE-ProRule" id="PRU00325"/>
    </source>
</evidence>
<protein>
    <submittedName>
        <fullName evidence="7">Transposase, MuDR, plant</fullName>
    </submittedName>
</protein>
<evidence type="ECO:0000313" key="8">
    <source>
        <dbReference type="Proteomes" id="UP000188268"/>
    </source>
</evidence>
<feature type="domain" description="SWIM-type" evidence="6">
    <location>
        <begin position="634"/>
        <end position="666"/>
    </location>
</feature>
<feature type="compositionally biased region" description="Polar residues" evidence="5">
    <location>
        <begin position="876"/>
        <end position="887"/>
    </location>
</feature>
<evidence type="ECO:0000256" key="2">
    <source>
        <dbReference type="ARBA" id="ARBA00022771"/>
    </source>
</evidence>
<feature type="compositionally biased region" description="Basic and acidic residues" evidence="5">
    <location>
        <begin position="820"/>
        <end position="838"/>
    </location>
</feature>
<evidence type="ECO:0000256" key="5">
    <source>
        <dbReference type="SAM" id="MobiDB-lite"/>
    </source>
</evidence>
<evidence type="ECO:0000256" key="3">
    <source>
        <dbReference type="ARBA" id="ARBA00022833"/>
    </source>
</evidence>
<feature type="compositionally biased region" description="Basic residues" evidence="5">
    <location>
        <begin position="711"/>
        <end position="727"/>
    </location>
</feature>
<dbReference type="PANTHER" id="PTHR31973:SF187">
    <property type="entry name" value="MUTATOR TRANSPOSASE MUDRA PROTEIN"/>
    <property type="match status" value="1"/>
</dbReference>
<reference evidence="7 8" key="1">
    <citation type="submission" date="2013-09" db="EMBL/GenBank/DDBJ databases">
        <title>Corchorus capsularis genome sequencing.</title>
        <authorList>
            <person name="Alam M."/>
            <person name="Haque M.S."/>
            <person name="Islam M.S."/>
            <person name="Emdad E.M."/>
            <person name="Islam M.M."/>
            <person name="Ahmed B."/>
            <person name="Halim A."/>
            <person name="Hossen Q.M.M."/>
            <person name="Hossain M.Z."/>
            <person name="Ahmed R."/>
            <person name="Khan M.M."/>
            <person name="Islam R."/>
            <person name="Rashid M.M."/>
            <person name="Khan S.A."/>
            <person name="Rahman M.S."/>
            <person name="Alam M."/>
        </authorList>
    </citation>
    <scope>NUCLEOTIDE SEQUENCE [LARGE SCALE GENOMIC DNA]</scope>
    <source>
        <strain evidence="8">cv. CVL-1</strain>
        <tissue evidence="7">Whole seedling</tissue>
    </source>
</reference>
<evidence type="ECO:0000256" key="1">
    <source>
        <dbReference type="ARBA" id="ARBA00022723"/>
    </source>
</evidence>
<dbReference type="GO" id="GO:0008270">
    <property type="term" value="F:zinc ion binding"/>
    <property type="evidence" value="ECO:0007669"/>
    <property type="project" value="UniProtKB-KW"/>
</dbReference>
<organism evidence="7 8">
    <name type="scientific">Corchorus capsularis</name>
    <name type="common">Jute</name>
    <dbReference type="NCBI Taxonomy" id="210143"/>
    <lineage>
        <taxon>Eukaryota</taxon>
        <taxon>Viridiplantae</taxon>
        <taxon>Streptophyta</taxon>
        <taxon>Embryophyta</taxon>
        <taxon>Tracheophyta</taxon>
        <taxon>Spermatophyta</taxon>
        <taxon>Magnoliopsida</taxon>
        <taxon>eudicotyledons</taxon>
        <taxon>Gunneridae</taxon>
        <taxon>Pentapetalae</taxon>
        <taxon>rosids</taxon>
        <taxon>malvids</taxon>
        <taxon>Malvales</taxon>
        <taxon>Malvaceae</taxon>
        <taxon>Grewioideae</taxon>
        <taxon>Apeibeae</taxon>
        <taxon>Corchorus</taxon>
    </lineage>
</organism>
<dbReference type="InterPro" id="IPR006564">
    <property type="entry name" value="Znf_PMZ"/>
</dbReference>
<dbReference type="InterPro" id="IPR004332">
    <property type="entry name" value="Transposase_MuDR"/>
</dbReference>
<keyword evidence="3" id="KW-0862">Zinc</keyword>
<dbReference type="OrthoDB" id="1711274at2759"/>
<keyword evidence="8" id="KW-1185">Reference proteome</keyword>
<evidence type="ECO:0000259" key="6">
    <source>
        <dbReference type="PROSITE" id="PS50966"/>
    </source>
</evidence>
<keyword evidence="1" id="KW-0479">Metal-binding</keyword>
<gene>
    <name evidence="7" type="ORF">CCACVL1_30049</name>
</gene>
<proteinExistence type="predicted"/>